<evidence type="ECO:0000256" key="2">
    <source>
        <dbReference type="ARBA" id="ARBA00022679"/>
    </source>
</evidence>
<dbReference type="Gene3D" id="3.40.50.300">
    <property type="entry name" value="P-loop containing nucleotide triphosphate hydrolases"/>
    <property type="match status" value="1"/>
</dbReference>
<dbReference type="InterPro" id="IPR027417">
    <property type="entry name" value="P-loop_NTPase"/>
</dbReference>
<feature type="binding site" evidence="7">
    <location>
        <position position="79"/>
    </location>
    <ligand>
        <name>substrate</name>
    </ligand>
</feature>
<dbReference type="GO" id="GO:0009423">
    <property type="term" value="P:chorismate biosynthetic process"/>
    <property type="evidence" value="ECO:0007669"/>
    <property type="project" value="UniProtKB-UniRule"/>
</dbReference>
<keyword evidence="3 7" id="KW-0547">Nucleotide-binding</keyword>
<gene>
    <name evidence="7" type="primary">aroK</name>
    <name evidence="8" type="ORF">A3C20_02790</name>
</gene>
<dbReference type="SUPFAM" id="SSF52540">
    <property type="entry name" value="P-loop containing nucleoside triphosphate hydrolases"/>
    <property type="match status" value="1"/>
</dbReference>
<dbReference type="GO" id="GO:0009073">
    <property type="term" value="P:aromatic amino acid family biosynthetic process"/>
    <property type="evidence" value="ECO:0007669"/>
    <property type="project" value="UniProtKB-KW"/>
</dbReference>
<keyword evidence="6 7" id="KW-0057">Aromatic amino acid biosynthesis</keyword>
<comment type="function">
    <text evidence="7">Catalyzes the specific phosphorylation of the 3-hydroxyl group of shikimic acid using ATP as a cosubstrate.</text>
</comment>
<feature type="binding site" evidence="7">
    <location>
        <position position="149"/>
    </location>
    <ligand>
        <name>ATP</name>
        <dbReference type="ChEBI" id="CHEBI:30616"/>
    </ligand>
</feature>
<keyword evidence="2 7" id="KW-0808">Transferase</keyword>
<evidence type="ECO:0000256" key="6">
    <source>
        <dbReference type="ARBA" id="ARBA00023141"/>
    </source>
</evidence>
<comment type="catalytic activity">
    <reaction evidence="7">
        <text>shikimate + ATP = 3-phosphoshikimate + ADP + H(+)</text>
        <dbReference type="Rhea" id="RHEA:13121"/>
        <dbReference type="ChEBI" id="CHEBI:15378"/>
        <dbReference type="ChEBI" id="CHEBI:30616"/>
        <dbReference type="ChEBI" id="CHEBI:36208"/>
        <dbReference type="ChEBI" id="CHEBI:145989"/>
        <dbReference type="ChEBI" id="CHEBI:456216"/>
        <dbReference type="EC" id="2.7.1.71"/>
    </reaction>
</comment>
<keyword evidence="7" id="KW-0460">Magnesium</keyword>
<keyword evidence="1 7" id="KW-0028">Amino-acid biosynthesis</keyword>
<dbReference type="HAMAP" id="MF_00109">
    <property type="entry name" value="Shikimate_kinase"/>
    <property type="match status" value="1"/>
</dbReference>
<dbReference type="CDD" id="cd00464">
    <property type="entry name" value="SK"/>
    <property type="match status" value="1"/>
</dbReference>
<evidence type="ECO:0000256" key="3">
    <source>
        <dbReference type="ARBA" id="ARBA00022741"/>
    </source>
</evidence>
<evidence type="ECO:0000256" key="4">
    <source>
        <dbReference type="ARBA" id="ARBA00022777"/>
    </source>
</evidence>
<dbReference type="EMBL" id="MFLL01000014">
    <property type="protein sequence ID" value="OGG69353.1"/>
    <property type="molecule type" value="Genomic_DNA"/>
</dbReference>
<sequence>MNITLIGMPGAGKSHIGKELAKHLNFTLIEFDSILEKEFGKTLQIVLEELGEESFLRKQEEDTISQTQGRDNLIISTGGSIIYTEHAMRYLADISTIIYLRADYETVEKRISAIPRGIIGLKNKSLKQLYDERTPLYEKWASFTIDANRQPLSIVNDIEVAIGSLR</sequence>
<dbReference type="GO" id="GO:0005829">
    <property type="term" value="C:cytosol"/>
    <property type="evidence" value="ECO:0007669"/>
    <property type="project" value="TreeGrafter"/>
</dbReference>
<proteinExistence type="inferred from homology"/>
<comment type="caution">
    <text evidence="8">The sequence shown here is derived from an EMBL/GenBank/DDBJ whole genome shotgun (WGS) entry which is preliminary data.</text>
</comment>
<dbReference type="EC" id="2.7.1.71" evidence="7"/>
<feature type="binding site" evidence="7">
    <location>
        <position position="14"/>
    </location>
    <ligand>
        <name>Mg(2+)</name>
        <dbReference type="ChEBI" id="CHEBI:18420"/>
    </ligand>
</feature>
<dbReference type="PRINTS" id="PR01100">
    <property type="entry name" value="SHIKIMTKNASE"/>
</dbReference>
<dbReference type="GO" id="GO:0008652">
    <property type="term" value="P:amino acid biosynthetic process"/>
    <property type="evidence" value="ECO:0007669"/>
    <property type="project" value="UniProtKB-KW"/>
</dbReference>
<comment type="subunit">
    <text evidence="7">Monomer.</text>
</comment>
<reference evidence="8 9" key="1">
    <citation type="journal article" date="2016" name="Nat. Commun.">
        <title>Thousands of microbial genomes shed light on interconnected biogeochemical processes in an aquifer system.</title>
        <authorList>
            <person name="Anantharaman K."/>
            <person name="Brown C.T."/>
            <person name="Hug L.A."/>
            <person name="Sharon I."/>
            <person name="Castelle C.J."/>
            <person name="Probst A.J."/>
            <person name="Thomas B.C."/>
            <person name="Singh A."/>
            <person name="Wilkins M.J."/>
            <person name="Karaoz U."/>
            <person name="Brodie E.L."/>
            <person name="Williams K.H."/>
            <person name="Hubbard S.S."/>
            <person name="Banfield J.F."/>
        </authorList>
    </citation>
    <scope>NUCLEOTIDE SEQUENCE [LARGE SCALE GENOMIC DNA]</scope>
</reference>
<feature type="binding site" evidence="7">
    <location>
        <begin position="10"/>
        <end position="15"/>
    </location>
    <ligand>
        <name>ATP</name>
        <dbReference type="ChEBI" id="CHEBI:30616"/>
    </ligand>
</feature>
<name>A0A1F6E6M3_9BACT</name>
<evidence type="ECO:0000256" key="5">
    <source>
        <dbReference type="ARBA" id="ARBA00022840"/>
    </source>
</evidence>
<feature type="binding site" evidence="7">
    <location>
        <position position="133"/>
    </location>
    <ligand>
        <name>substrate</name>
    </ligand>
</feature>
<dbReference type="GO" id="GO:0004765">
    <property type="term" value="F:shikimate kinase activity"/>
    <property type="evidence" value="ECO:0007669"/>
    <property type="project" value="UniProtKB-UniRule"/>
</dbReference>
<comment type="subcellular location">
    <subcellularLocation>
        <location evidence="7">Cytoplasm</location>
    </subcellularLocation>
</comment>
<organism evidence="8 9">
    <name type="scientific">Candidatus Kaiserbacteria bacterium RIFCSPHIGHO2_02_FULL_55_25</name>
    <dbReference type="NCBI Taxonomy" id="1798498"/>
    <lineage>
        <taxon>Bacteria</taxon>
        <taxon>Candidatus Kaiseribacteriota</taxon>
    </lineage>
</organism>
<feature type="binding site" evidence="7">
    <location>
        <position position="32"/>
    </location>
    <ligand>
        <name>substrate</name>
    </ligand>
</feature>
<dbReference type="InterPro" id="IPR031322">
    <property type="entry name" value="Shikimate/glucono_kinase"/>
</dbReference>
<comment type="similarity">
    <text evidence="7">Belongs to the shikimate kinase family.</text>
</comment>
<accession>A0A1F6E6M3</accession>
<keyword evidence="7" id="KW-0963">Cytoplasm</keyword>
<dbReference type="GO" id="GO:0005524">
    <property type="term" value="F:ATP binding"/>
    <property type="evidence" value="ECO:0007669"/>
    <property type="project" value="UniProtKB-UniRule"/>
</dbReference>
<dbReference type="AlphaFoldDB" id="A0A1F6E6M3"/>
<dbReference type="PANTHER" id="PTHR21087:SF16">
    <property type="entry name" value="SHIKIMATE KINASE 1, CHLOROPLASTIC"/>
    <property type="match status" value="1"/>
</dbReference>
<dbReference type="GO" id="GO:0000287">
    <property type="term" value="F:magnesium ion binding"/>
    <property type="evidence" value="ECO:0007669"/>
    <property type="project" value="UniProtKB-UniRule"/>
</dbReference>
<keyword evidence="5 7" id="KW-0067">ATP-binding</keyword>
<dbReference type="Pfam" id="PF01202">
    <property type="entry name" value="SKI"/>
    <property type="match status" value="1"/>
</dbReference>
<evidence type="ECO:0000256" key="1">
    <source>
        <dbReference type="ARBA" id="ARBA00022605"/>
    </source>
</evidence>
<dbReference type="UniPathway" id="UPA00053">
    <property type="reaction ID" value="UER00088"/>
</dbReference>
<protein>
    <recommendedName>
        <fullName evidence="7">Shikimate kinase</fullName>
        <shortName evidence="7">SK</shortName>
        <ecNumber evidence="7">2.7.1.71</ecNumber>
    </recommendedName>
</protein>
<dbReference type="PANTHER" id="PTHR21087">
    <property type="entry name" value="SHIKIMATE KINASE"/>
    <property type="match status" value="1"/>
</dbReference>
<dbReference type="InterPro" id="IPR000623">
    <property type="entry name" value="Shikimate_kinase/TSH1"/>
</dbReference>
<keyword evidence="4 7" id="KW-0418">Kinase</keyword>
<comment type="caution">
    <text evidence="7">Lacks conserved residue(s) required for the propagation of feature annotation.</text>
</comment>
<comment type="cofactor">
    <cofactor evidence="7">
        <name>Mg(2+)</name>
        <dbReference type="ChEBI" id="CHEBI:18420"/>
    </cofactor>
    <text evidence="7">Binds 1 Mg(2+) ion per subunit.</text>
</comment>
<keyword evidence="7" id="KW-0479">Metal-binding</keyword>
<comment type="pathway">
    <text evidence="7">Metabolic intermediate biosynthesis; chorismate biosynthesis; chorismate from D-erythrose 4-phosphate and phosphoenolpyruvate: step 5/7.</text>
</comment>
<evidence type="ECO:0000313" key="9">
    <source>
        <dbReference type="Proteomes" id="UP000176914"/>
    </source>
</evidence>
<evidence type="ECO:0000313" key="8">
    <source>
        <dbReference type="EMBL" id="OGG69353.1"/>
    </source>
</evidence>
<evidence type="ECO:0000256" key="7">
    <source>
        <dbReference type="HAMAP-Rule" id="MF_00109"/>
    </source>
</evidence>
<dbReference type="Proteomes" id="UP000176914">
    <property type="component" value="Unassembled WGS sequence"/>
</dbReference>